<proteinExistence type="predicted"/>
<evidence type="ECO:0000313" key="1">
    <source>
        <dbReference type="EMBL" id="BAM82593.1"/>
    </source>
</evidence>
<name>M1VLK1_CYAM1</name>
<dbReference type="EMBL" id="AP006500">
    <property type="protein sequence ID" value="BAM82593.1"/>
    <property type="molecule type" value="Genomic_DNA"/>
</dbReference>
<organism evidence="1 2">
    <name type="scientific">Cyanidioschyzon merolae (strain NIES-3377 / 10D)</name>
    <name type="common">Unicellular red alga</name>
    <dbReference type="NCBI Taxonomy" id="280699"/>
    <lineage>
        <taxon>Eukaryota</taxon>
        <taxon>Rhodophyta</taxon>
        <taxon>Bangiophyceae</taxon>
        <taxon>Cyanidiales</taxon>
        <taxon>Cyanidiaceae</taxon>
        <taxon>Cyanidioschyzon</taxon>
    </lineage>
</organism>
<gene>
    <name evidence="1" type="ORF">CYME_CMR408C</name>
</gene>
<reference evidence="1 2" key="2">
    <citation type="journal article" date="2007" name="BMC Biol.">
        <title>A 100%-complete sequence reveals unusually simple genomic features in the hot-spring red alga Cyanidioschyzon merolae.</title>
        <authorList>
            <person name="Nozaki H."/>
            <person name="Takano H."/>
            <person name="Misumi O."/>
            <person name="Terasawa K."/>
            <person name="Matsuzaki M."/>
            <person name="Maruyama S."/>
            <person name="Nishida K."/>
            <person name="Yagisawa F."/>
            <person name="Yoshida Y."/>
            <person name="Fujiwara T."/>
            <person name="Takio S."/>
            <person name="Tamura K."/>
            <person name="Chung S.J."/>
            <person name="Nakamura S."/>
            <person name="Kuroiwa H."/>
            <person name="Tanaka K."/>
            <person name="Sato N."/>
            <person name="Kuroiwa T."/>
        </authorList>
    </citation>
    <scope>NUCLEOTIDE SEQUENCE [LARGE SCALE GENOMIC DNA]</scope>
    <source>
        <strain evidence="1 2">10D</strain>
    </source>
</reference>
<dbReference type="RefSeq" id="XP_005538629.1">
    <property type="nucleotide sequence ID" value="XM_005538572.1"/>
</dbReference>
<dbReference type="Gramene" id="CMR408CT">
    <property type="protein sequence ID" value="CMR408CT"/>
    <property type="gene ID" value="CMR408C"/>
</dbReference>
<protein>
    <submittedName>
        <fullName evidence="1">Uncharacterized protein</fullName>
    </submittedName>
</protein>
<dbReference type="KEGG" id="cme:CYME_CMR408C"/>
<dbReference type="HOGENOM" id="CLU_1789629_0_0_1"/>
<dbReference type="AlphaFoldDB" id="M1VLK1"/>
<sequence>MTFGCGQVFPYIHQSLSCSCSSSSEGRFEASYSSRFRSFHAIDEYRRLTTMLFSVCGLAAVRFAGRLHQRNALSEHSVGFFSLTKCLLRPAFSDCALFVFFLFVCGEVAIERPASKFHDPHYFPDILVVSYVLSCVPSACRKRQQ</sequence>
<evidence type="ECO:0000313" key="2">
    <source>
        <dbReference type="Proteomes" id="UP000007014"/>
    </source>
</evidence>
<accession>M1VLK1</accession>
<reference evidence="1 2" key="1">
    <citation type="journal article" date="2004" name="Nature">
        <title>Genome sequence of the ultrasmall unicellular red alga Cyanidioschyzon merolae 10D.</title>
        <authorList>
            <person name="Matsuzaki M."/>
            <person name="Misumi O."/>
            <person name="Shin-i T."/>
            <person name="Maruyama S."/>
            <person name="Takahara M."/>
            <person name="Miyagishima S."/>
            <person name="Mori T."/>
            <person name="Nishida K."/>
            <person name="Yagisawa F."/>
            <person name="Nishida K."/>
            <person name="Yoshida Y."/>
            <person name="Nishimura Y."/>
            <person name="Nakao S."/>
            <person name="Kobayashi T."/>
            <person name="Momoyama Y."/>
            <person name="Higashiyama T."/>
            <person name="Minoda A."/>
            <person name="Sano M."/>
            <person name="Nomoto H."/>
            <person name="Oishi K."/>
            <person name="Hayashi H."/>
            <person name="Ohta F."/>
            <person name="Nishizaka S."/>
            <person name="Haga S."/>
            <person name="Miura S."/>
            <person name="Morishita T."/>
            <person name="Kabeya Y."/>
            <person name="Terasawa K."/>
            <person name="Suzuki Y."/>
            <person name="Ishii Y."/>
            <person name="Asakawa S."/>
            <person name="Takano H."/>
            <person name="Ohta N."/>
            <person name="Kuroiwa H."/>
            <person name="Tanaka K."/>
            <person name="Shimizu N."/>
            <person name="Sugano S."/>
            <person name="Sato N."/>
            <person name="Nozaki H."/>
            <person name="Ogasawara N."/>
            <person name="Kohara Y."/>
            <person name="Kuroiwa T."/>
        </authorList>
    </citation>
    <scope>NUCLEOTIDE SEQUENCE [LARGE SCALE GENOMIC DNA]</scope>
    <source>
        <strain evidence="1 2">10D</strain>
    </source>
</reference>
<dbReference type="Proteomes" id="UP000007014">
    <property type="component" value="Chromosome 18"/>
</dbReference>
<dbReference type="GeneID" id="16997090"/>
<keyword evidence="2" id="KW-1185">Reference proteome</keyword>